<feature type="domain" description="VOC" evidence="1">
    <location>
        <begin position="3"/>
        <end position="108"/>
    </location>
</feature>
<reference evidence="2" key="3">
    <citation type="submission" date="2023-08" db="EMBL/GenBank/DDBJ databases">
        <authorList>
            <person name="Sun Q."/>
            <person name="Ohkuma M."/>
        </authorList>
    </citation>
    <scope>NUCLEOTIDE SEQUENCE</scope>
    <source>
        <strain evidence="2">JCM 4205</strain>
    </source>
</reference>
<dbReference type="PROSITE" id="PS51819">
    <property type="entry name" value="VOC"/>
    <property type="match status" value="1"/>
</dbReference>
<dbReference type="RefSeq" id="WP_062751733.1">
    <property type="nucleotide sequence ID" value="NZ_BMSJ01000011.1"/>
</dbReference>
<reference evidence="3 4" key="2">
    <citation type="submission" date="2017-09" db="EMBL/GenBank/DDBJ databases">
        <authorList>
            <person name="Lee N."/>
            <person name="Cho B.-K."/>
        </authorList>
    </citation>
    <scope>NUCLEOTIDE SEQUENCE [LARGE SCALE GENOMIC DNA]</scope>
    <source>
        <strain evidence="3 4">ATCC 19740</strain>
    </source>
</reference>
<dbReference type="AlphaFoldDB" id="A0AAV4KNP1"/>
<dbReference type="Proteomes" id="UP000326029">
    <property type="component" value="Chromosome"/>
</dbReference>
<dbReference type="SUPFAM" id="SSF54593">
    <property type="entry name" value="Glyoxalase/Bleomycin resistance protein/Dihydroxybiphenyl dioxygenase"/>
    <property type="match status" value="1"/>
</dbReference>
<dbReference type="Gene3D" id="3.10.180.10">
    <property type="entry name" value="2,3-Dihydroxybiphenyl 1,2-Dioxygenase, domain 1"/>
    <property type="match status" value="1"/>
</dbReference>
<evidence type="ECO:0000313" key="2">
    <source>
        <dbReference type="EMBL" id="GGR42648.1"/>
    </source>
</evidence>
<dbReference type="Proteomes" id="UP000642014">
    <property type="component" value="Unassembled WGS sequence"/>
</dbReference>
<dbReference type="Pfam" id="PF00903">
    <property type="entry name" value="Glyoxalase"/>
    <property type="match status" value="1"/>
</dbReference>
<proteinExistence type="predicted"/>
<keyword evidence="3" id="KW-0560">Oxidoreductase</keyword>
<evidence type="ECO:0000313" key="5">
    <source>
        <dbReference type="Proteomes" id="UP000642014"/>
    </source>
</evidence>
<name>A0AAV4KNP1_9ACTN</name>
<evidence type="ECO:0000259" key="1">
    <source>
        <dbReference type="PROSITE" id="PS51819"/>
    </source>
</evidence>
<accession>A0AAV4KNP1</accession>
<protein>
    <submittedName>
        <fullName evidence="3">Extradiol dioxygenase</fullName>
    </submittedName>
</protein>
<sequence length="118" mass="13002">MFSGVHVTFYSRDAEADRVFLQDVFGFEHVDAGGGWLVFKLPPAEIAMHPTADGPRHEVYLMCDDLTRTLTALEDRGAEISRAISDRGWGLLAAVRLPSGTELPLYEPRHPTAHGLSP</sequence>
<reference evidence="2 5" key="1">
    <citation type="journal article" date="2014" name="Int. J. Syst. Evol. Microbiol.">
        <title>Complete genome sequence of Corynebacterium casei LMG S-19264T (=DSM 44701T), isolated from a smear-ripened cheese.</title>
        <authorList>
            <consortium name="US DOE Joint Genome Institute (JGI-PGF)"/>
            <person name="Walter F."/>
            <person name="Albersmeier A."/>
            <person name="Kalinowski J."/>
            <person name="Ruckert C."/>
        </authorList>
    </citation>
    <scope>NUCLEOTIDE SEQUENCE [LARGE SCALE GENOMIC DNA]</scope>
    <source>
        <strain evidence="2 5">JCM 4205</strain>
    </source>
</reference>
<keyword evidence="3" id="KW-0223">Dioxygenase</keyword>
<dbReference type="GeneID" id="95457315"/>
<dbReference type="GO" id="GO:0051213">
    <property type="term" value="F:dioxygenase activity"/>
    <property type="evidence" value="ECO:0007669"/>
    <property type="project" value="UniProtKB-KW"/>
</dbReference>
<evidence type="ECO:0000313" key="4">
    <source>
        <dbReference type="Proteomes" id="UP000326029"/>
    </source>
</evidence>
<keyword evidence="4" id="KW-1185">Reference proteome</keyword>
<dbReference type="InterPro" id="IPR037523">
    <property type="entry name" value="VOC_core"/>
</dbReference>
<evidence type="ECO:0000313" key="3">
    <source>
        <dbReference type="EMBL" id="QEV35276.1"/>
    </source>
</evidence>
<dbReference type="EMBL" id="CP023693">
    <property type="protein sequence ID" value="QEV35276.1"/>
    <property type="molecule type" value="Genomic_DNA"/>
</dbReference>
<organism evidence="2 5">
    <name type="scientific">Streptomyces cinereoruber</name>
    <dbReference type="NCBI Taxonomy" id="67260"/>
    <lineage>
        <taxon>Bacteria</taxon>
        <taxon>Bacillati</taxon>
        <taxon>Actinomycetota</taxon>
        <taxon>Actinomycetes</taxon>
        <taxon>Kitasatosporales</taxon>
        <taxon>Streptomycetaceae</taxon>
        <taxon>Streptomyces</taxon>
    </lineage>
</organism>
<dbReference type="InterPro" id="IPR004360">
    <property type="entry name" value="Glyas_Fos-R_dOase_dom"/>
</dbReference>
<dbReference type="EMBL" id="BMSJ01000011">
    <property type="protein sequence ID" value="GGR42648.1"/>
    <property type="molecule type" value="Genomic_DNA"/>
</dbReference>
<gene>
    <name evidence="3" type="ORF">CP977_26485</name>
    <name evidence="2" type="ORF">GCM10010497_52450</name>
</gene>
<dbReference type="InterPro" id="IPR029068">
    <property type="entry name" value="Glyas_Bleomycin-R_OHBP_Dase"/>
</dbReference>